<feature type="transmembrane region" description="Helical" evidence="2">
    <location>
        <begin position="157"/>
        <end position="176"/>
    </location>
</feature>
<dbReference type="EMBL" id="FXTU01000006">
    <property type="protein sequence ID" value="SMP27872.1"/>
    <property type="molecule type" value="Genomic_DNA"/>
</dbReference>
<gene>
    <name evidence="4" type="ORF">SAMN06265361_1064</name>
</gene>
<dbReference type="AlphaFoldDB" id="A0AA45WR03"/>
<evidence type="ECO:0000256" key="2">
    <source>
        <dbReference type="SAM" id="Phobius"/>
    </source>
</evidence>
<keyword evidence="5" id="KW-1185">Reference proteome</keyword>
<proteinExistence type="inferred from homology"/>
<accession>A0AA45WR03</accession>
<feature type="transmembrane region" description="Helical" evidence="2">
    <location>
        <begin position="77"/>
        <end position="95"/>
    </location>
</feature>
<sequence>MVEWEGLAVLAAGMGAYWLPECAERFLRRRREDTLVRAFYRRMRPTAERLFFAYARVGIMAFYAGLVWWVVQQPRSLSDKFAMVIFLSILFTVVLTDLMAWLIPNSLTLGGSLFFAIHSWFERPDSFGWLSLAALGIYGVGYLVWRKTKGIGMGDVKLLAMAVWLLGLDLFFALWLSSWSAFLTVVGRSLACGQWTGRSPLPYAPHLAAGMITALLFDGAASHWLNGWCAGFSWFADWPEIQVLSSL</sequence>
<evidence type="ECO:0000259" key="3">
    <source>
        <dbReference type="Pfam" id="PF01478"/>
    </source>
</evidence>
<feature type="transmembrane region" description="Helical" evidence="2">
    <location>
        <begin position="6"/>
        <end position="23"/>
    </location>
</feature>
<evidence type="ECO:0000313" key="5">
    <source>
        <dbReference type="Proteomes" id="UP001157946"/>
    </source>
</evidence>
<keyword evidence="2" id="KW-1133">Transmembrane helix</keyword>
<organism evidence="4 5">
    <name type="scientific">Laceyella tengchongensis</name>
    <dbReference type="NCBI Taxonomy" id="574699"/>
    <lineage>
        <taxon>Bacteria</taxon>
        <taxon>Bacillati</taxon>
        <taxon>Bacillota</taxon>
        <taxon>Bacilli</taxon>
        <taxon>Bacillales</taxon>
        <taxon>Thermoactinomycetaceae</taxon>
        <taxon>Laceyella</taxon>
    </lineage>
</organism>
<keyword evidence="2" id="KW-0472">Membrane</keyword>
<dbReference type="GO" id="GO:0006465">
    <property type="term" value="P:signal peptide processing"/>
    <property type="evidence" value="ECO:0007669"/>
    <property type="project" value="TreeGrafter"/>
</dbReference>
<evidence type="ECO:0000256" key="1">
    <source>
        <dbReference type="ARBA" id="ARBA00005801"/>
    </source>
</evidence>
<comment type="similarity">
    <text evidence="1">Belongs to the peptidase A24 family.</text>
</comment>
<dbReference type="GO" id="GO:0005886">
    <property type="term" value="C:plasma membrane"/>
    <property type="evidence" value="ECO:0007669"/>
    <property type="project" value="TreeGrafter"/>
</dbReference>
<protein>
    <submittedName>
        <fullName evidence="4">Prepilin signal peptidase PulO (Type II secretory pathway)</fullName>
    </submittedName>
</protein>
<keyword evidence="2" id="KW-0812">Transmembrane</keyword>
<feature type="domain" description="Prepilin type IV endopeptidase peptidase" evidence="3">
    <location>
        <begin position="85"/>
        <end position="178"/>
    </location>
</feature>
<dbReference type="InterPro" id="IPR050882">
    <property type="entry name" value="Prepilin_peptidase/N-MTase"/>
</dbReference>
<evidence type="ECO:0000313" key="4">
    <source>
        <dbReference type="EMBL" id="SMP27872.1"/>
    </source>
</evidence>
<dbReference type="Gene3D" id="1.20.120.1220">
    <property type="match status" value="1"/>
</dbReference>
<comment type="caution">
    <text evidence="4">The sequence shown here is derived from an EMBL/GenBank/DDBJ whole genome shotgun (WGS) entry which is preliminary data.</text>
</comment>
<dbReference type="PANTHER" id="PTHR30487:SF0">
    <property type="entry name" value="PREPILIN LEADER PEPTIDASE_N-METHYLTRANSFERASE-RELATED"/>
    <property type="match status" value="1"/>
</dbReference>
<reference evidence="4" key="1">
    <citation type="submission" date="2017-05" db="EMBL/GenBank/DDBJ databases">
        <authorList>
            <person name="Varghese N."/>
            <person name="Submissions S."/>
        </authorList>
    </citation>
    <scope>NUCLEOTIDE SEQUENCE</scope>
    <source>
        <strain evidence="4">DSM 45262</strain>
    </source>
</reference>
<dbReference type="PANTHER" id="PTHR30487">
    <property type="entry name" value="TYPE 4 PREPILIN-LIKE PROTEINS LEADER PEPTIDE-PROCESSING ENZYME"/>
    <property type="match status" value="1"/>
</dbReference>
<feature type="transmembrane region" description="Helical" evidence="2">
    <location>
        <begin position="127"/>
        <end position="145"/>
    </location>
</feature>
<dbReference type="InterPro" id="IPR000045">
    <property type="entry name" value="Prepilin_IV_endopep_pep"/>
</dbReference>
<dbReference type="GO" id="GO:0004190">
    <property type="term" value="F:aspartic-type endopeptidase activity"/>
    <property type="evidence" value="ECO:0007669"/>
    <property type="project" value="InterPro"/>
</dbReference>
<feature type="transmembrane region" description="Helical" evidence="2">
    <location>
        <begin position="51"/>
        <end position="71"/>
    </location>
</feature>
<name>A0AA45WR03_9BACL</name>
<dbReference type="Pfam" id="PF01478">
    <property type="entry name" value="Peptidase_A24"/>
    <property type="match status" value="1"/>
</dbReference>
<dbReference type="RefSeq" id="WP_102992041.1">
    <property type="nucleotide sequence ID" value="NZ_FXTU01000006.1"/>
</dbReference>
<dbReference type="Proteomes" id="UP001157946">
    <property type="component" value="Unassembled WGS sequence"/>
</dbReference>